<feature type="compositionally biased region" description="Polar residues" evidence="1">
    <location>
        <begin position="545"/>
        <end position="555"/>
    </location>
</feature>
<feature type="compositionally biased region" description="Basic and acidic residues" evidence="1">
    <location>
        <begin position="84"/>
        <end position="100"/>
    </location>
</feature>
<dbReference type="Pfam" id="PF08729">
    <property type="entry name" value="HUN"/>
    <property type="match status" value="1"/>
</dbReference>
<protein>
    <recommendedName>
        <fullName evidence="2">Hpc2-related domain-containing protein</fullName>
    </recommendedName>
</protein>
<evidence type="ECO:0000256" key="1">
    <source>
        <dbReference type="SAM" id="MobiDB-lite"/>
    </source>
</evidence>
<feature type="compositionally biased region" description="Low complexity" evidence="1">
    <location>
        <begin position="228"/>
        <end position="242"/>
    </location>
</feature>
<organism evidence="3 4">
    <name type="scientific">Polychaeton citri CBS 116435</name>
    <dbReference type="NCBI Taxonomy" id="1314669"/>
    <lineage>
        <taxon>Eukaryota</taxon>
        <taxon>Fungi</taxon>
        <taxon>Dikarya</taxon>
        <taxon>Ascomycota</taxon>
        <taxon>Pezizomycotina</taxon>
        <taxon>Dothideomycetes</taxon>
        <taxon>Dothideomycetidae</taxon>
        <taxon>Capnodiales</taxon>
        <taxon>Capnodiaceae</taxon>
        <taxon>Polychaeton</taxon>
    </lineage>
</organism>
<dbReference type="OrthoDB" id="5576775at2759"/>
<feature type="compositionally biased region" description="Basic and acidic residues" evidence="1">
    <location>
        <begin position="123"/>
        <end position="135"/>
    </location>
</feature>
<evidence type="ECO:0000313" key="3">
    <source>
        <dbReference type="EMBL" id="KAF2723474.1"/>
    </source>
</evidence>
<name>A0A9P4QBQ1_9PEZI</name>
<feature type="compositionally biased region" description="Low complexity" evidence="1">
    <location>
        <begin position="597"/>
        <end position="606"/>
    </location>
</feature>
<feature type="region of interest" description="Disordered" evidence="1">
    <location>
        <begin position="48"/>
        <end position="379"/>
    </location>
</feature>
<feature type="compositionally biased region" description="Low complexity" evidence="1">
    <location>
        <begin position="259"/>
        <end position="274"/>
    </location>
</feature>
<comment type="caution">
    <text evidence="3">The sequence shown here is derived from an EMBL/GenBank/DDBJ whole genome shotgun (WGS) entry which is preliminary data.</text>
</comment>
<dbReference type="Proteomes" id="UP000799441">
    <property type="component" value="Unassembled WGS sequence"/>
</dbReference>
<feature type="compositionally biased region" description="Low complexity" evidence="1">
    <location>
        <begin position="174"/>
        <end position="183"/>
    </location>
</feature>
<evidence type="ECO:0000259" key="2">
    <source>
        <dbReference type="Pfam" id="PF08729"/>
    </source>
</evidence>
<feature type="compositionally biased region" description="Basic and acidic residues" evidence="1">
    <location>
        <begin position="458"/>
        <end position="470"/>
    </location>
</feature>
<gene>
    <name evidence="3" type="ORF">K431DRAFT_337429</name>
</gene>
<dbReference type="AlphaFoldDB" id="A0A9P4QBQ1"/>
<reference evidence="3" key="1">
    <citation type="journal article" date="2020" name="Stud. Mycol.">
        <title>101 Dothideomycetes genomes: a test case for predicting lifestyles and emergence of pathogens.</title>
        <authorList>
            <person name="Haridas S."/>
            <person name="Albert R."/>
            <person name="Binder M."/>
            <person name="Bloem J."/>
            <person name="Labutti K."/>
            <person name="Salamov A."/>
            <person name="Andreopoulos B."/>
            <person name="Baker S."/>
            <person name="Barry K."/>
            <person name="Bills G."/>
            <person name="Bluhm B."/>
            <person name="Cannon C."/>
            <person name="Castanera R."/>
            <person name="Culley D."/>
            <person name="Daum C."/>
            <person name="Ezra D."/>
            <person name="Gonzalez J."/>
            <person name="Henrissat B."/>
            <person name="Kuo A."/>
            <person name="Liang C."/>
            <person name="Lipzen A."/>
            <person name="Lutzoni F."/>
            <person name="Magnuson J."/>
            <person name="Mondo S."/>
            <person name="Nolan M."/>
            <person name="Ohm R."/>
            <person name="Pangilinan J."/>
            <person name="Park H.-J."/>
            <person name="Ramirez L."/>
            <person name="Alfaro M."/>
            <person name="Sun H."/>
            <person name="Tritt A."/>
            <person name="Yoshinaga Y."/>
            <person name="Zwiers L.-H."/>
            <person name="Turgeon B."/>
            <person name="Goodwin S."/>
            <person name="Spatafora J."/>
            <person name="Crous P."/>
            <person name="Grigoriev I."/>
        </authorList>
    </citation>
    <scope>NUCLEOTIDE SEQUENCE</scope>
    <source>
        <strain evidence="3">CBS 116435</strain>
    </source>
</reference>
<feature type="region of interest" description="Disordered" evidence="1">
    <location>
        <begin position="626"/>
        <end position="654"/>
    </location>
</feature>
<feature type="compositionally biased region" description="Polar residues" evidence="1">
    <location>
        <begin position="55"/>
        <end position="69"/>
    </location>
</feature>
<feature type="region of interest" description="Disordered" evidence="1">
    <location>
        <begin position="454"/>
        <end position="484"/>
    </location>
</feature>
<feature type="domain" description="Hpc2-related" evidence="2">
    <location>
        <begin position="472"/>
        <end position="512"/>
    </location>
</feature>
<feature type="region of interest" description="Disordered" evidence="1">
    <location>
        <begin position="1"/>
        <end position="32"/>
    </location>
</feature>
<feature type="compositionally biased region" description="Polar residues" evidence="1">
    <location>
        <begin position="243"/>
        <end position="253"/>
    </location>
</feature>
<accession>A0A9P4QBQ1</accession>
<feature type="compositionally biased region" description="Pro residues" evidence="1">
    <location>
        <begin position="357"/>
        <end position="366"/>
    </location>
</feature>
<evidence type="ECO:0000313" key="4">
    <source>
        <dbReference type="Proteomes" id="UP000799441"/>
    </source>
</evidence>
<keyword evidence="4" id="KW-1185">Reference proteome</keyword>
<feature type="region of interest" description="Disordered" evidence="1">
    <location>
        <begin position="521"/>
        <end position="606"/>
    </location>
</feature>
<feature type="compositionally biased region" description="Low complexity" evidence="1">
    <location>
        <begin position="1"/>
        <end position="29"/>
    </location>
</feature>
<feature type="compositionally biased region" description="Basic and acidic residues" evidence="1">
    <location>
        <begin position="582"/>
        <end position="596"/>
    </location>
</feature>
<sequence length="654" mass="68964">MSVDNADSQSSSAISSPPVSPPQSHSDVSALVEDTIFVRQPQQIFNKALAASPATHAQNGNSTPSTPNGTAAPEKQRRQRRRKELGPDGKPVADGKPKKETRPRKPRQPKDPNAQPAPRKRQRKEDDQGNSKPAHDPAAQPRQPTLTELVGSFQTPMLPANRPIQPQPQPQPQPATSQPQHQPVQARDAKRNSLGVPVSNPPTPRPLSSGQNYDPIRSMTVEPAQIRPAPSATAAVAAQPSSLMNRASASPSIASLIDPPLTTKTTALPLSSASPLAEFKQPVLHLQPPSSTPILPHPTPSGRRASDMDEHSNANVSKEPPAPPAPSDVDGAMEIDPKPDATVKITPKSSSSGPTPKARPTPPPQPVGTGSGLLSSSDLFERKRHNIDITISLNPLGGNSINAKEEIKRKYGIEALNPRAAEHKARLLQVAAAANKIEGGSADDMSVDLINAEMGGMDDEKSGTGMDDKPRKRKKRVEDYDKDDDFIDDTELAWQEQAAVAKDGFFVYSGPLITEADVAKIESGSRGGRGGNSGTTHASLKEKTASTANNAGNNDPGSSTPGTGRGRGRGRGTGTTRKPRITKADRERMEAEKAERAAQAAGKATGVAATTAQQMMMMGGAPLALGAMPQQSPSATAQHQQTQYAPGLVASTTS</sequence>
<dbReference type="InterPro" id="IPR014840">
    <property type="entry name" value="HRD"/>
</dbReference>
<dbReference type="EMBL" id="MU003776">
    <property type="protein sequence ID" value="KAF2723474.1"/>
    <property type="molecule type" value="Genomic_DNA"/>
</dbReference>
<proteinExistence type="predicted"/>
<feature type="compositionally biased region" description="Polar residues" evidence="1">
    <location>
        <begin position="629"/>
        <end position="654"/>
    </location>
</feature>